<dbReference type="RefSeq" id="WP_205281282.1">
    <property type="nucleotide sequence ID" value="NZ_JAFFPU010000075.1"/>
</dbReference>
<proteinExistence type="predicted"/>
<keyword evidence="4" id="KW-1185">Reference proteome</keyword>
<feature type="transmembrane region" description="Helical" evidence="1">
    <location>
        <begin position="136"/>
        <end position="155"/>
    </location>
</feature>
<name>A0ABS2UI79_9LEPT</name>
<evidence type="ECO:0000313" key="4">
    <source>
        <dbReference type="Proteomes" id="UP000724686"/>
    </source>
</evidence>
<dbReference type="Gene3D" id="3.30.70.1230">
    <property type="entry name" value="Nucleotide cyclase"/>
    <property type="match status" value="1"/>
</dbReference>
<organism evidence="3 4">
    <name type="scientific">Leptospira ainlahdjerensis</name>
    <dbReference type="NCBI Taxonomy" id="2810033"/>
    <lineage>
        <taxon>Bacteria</taxon>
        <taxon>Pseudomonadati</taxon>
        <taxon>Spirochaetota</taxon>
        <taxon>Spirochaetia</taxon>
        <taxon>Leptospirales</taxon>
        <taxon>Leptospiraceae</taxon>
        <taxon>Leptospira</taxon>
    </lineage>
</organism>
<dbReference type="PROSITE" id="PS50125">
    <property type="entry name" value="GUANYLATE_CYCLASE_2"/>
    <property type="match status" value="1"/>
</dbReference>
<feature type="transmembrane region" description="Helical" evidence="1">
    <location>
        <begin position="78"/>
        <end position="99"/>
    </location>
</feature>
<accession>A0ABS2UI79</accession>
<dbReference type="Proteomes" id="UP000724686">
    <property type="component" value="Unassembled WGS sequence"/>
</dbReference>
<feature type="transmembrane region" description="Helical" evidence="1">
    <location>
        <begin position="111"/>
        <end position="129"/>
    </location>
</feature>
<protein>
    <submittedName>
        <fullName evidence="3">Adenylate/guanylate cyclase domain-containing protein</fullName>
    </submittedName>
</protein>
<sequence length="438" mass="48422">MQPTEDILGHKETRSFRIGFVLRMIIAASFIPPSLIISQSMTEKIAILILYSGTAFVSAGMLWFLRKERFCLKDDNRIAGWMGVCLDILILSILPWTWYDSVGGEAVPRTYLMKTGFIPISAVFILVNGLSLKPAYPLLVSLGSIVTSIRMFLYVQGDPNVEWTSSLSETFLSPKANPQYHFSMTALLLLYGGITSFIAFTARSLLKESVVLERKSYQLGRYFSPGVIQRITAEDNLFAPGGRIQKIAVLFCDIRDFTAISEKLSPEEVISLLTDYHKEMVRVVFENGGSVDKFIGDGILVTFGIPESGEEDCRNAVLAGIGMKEELRKLNIRRSERGLSEIRQGIGIHFGEAICGNIGTKERLEFTVIGDAVNAASRIESACKELNADFLISQEVLDRIGSGFRTVEIGEVQVKGKEKLLSLHSVILSGLPKDTSAL</sequence>
<gene>
    <name evidence="3" type="ORF">JWG45_19525</name>
</gene>
<dbReference type="InterPro" id="IPR029787">
    <property type="entry name" value="Nucleotide_cyclase"/>
</dbReference>
<dbReference type="PANTHER" id="PTHR43081:SF1">
    <property type="entry name" value="ADENYLATE CYCLASE, TERMINAL-DIFFERENTIATION SPECIFIC"/>
    <property type="match status" value="1"/>
</dbReference>
<dbReference type="InterPro" id="IPR001054">
    <property type="entry name" value="A/G_cyclase"/>
</dbReference>
<feature type="transmembrane region" description="Helical" evidence="1">
    <location>
        <begin position="45"/>
        <end position="66"/>
    </location>
</feature>
<feature type="transmembrane region" description="Helical" evidence="1">
    <location>
        <begin position="180"/>
        <end position="206"/>
    </location>
</feature>
<dbReference type="EMBL" id="JAFFPU010000075">
    <property type="protein sequence ID" value="MBM9579338.1"/>
    <property type="molecule type" value="Genomic_DNA"/>
</dbReference>
<feature type="domain" description="Guanylate cyclase" evidence="2">
    <location>
        <begin position="248"/>
        <end position="380"/>
    </location>
</feature>
<evidence type="ECO:0000259" key="2">
    <source>
        <dbReference type="PROSITE" id="PS50125"/>
    </source>
</evidence>
<keyword evidence="1" id="KW-0472">Membrane</keyword>
<evidence type="ECO:0000313" key="3">
    <source>
        <dbReference type="EMBL" id="MBM9579338.1"/>
    </source>
</evidence>
<keyword evidence="1" id="KW-0812">Transmembrane</keyword>
<dbReference type="CDD" id="cd07302">
    <property type="entry name" value="CHD"/>
    <property type="match status" value="1"/>
</dbReference>
<comment type="caution">
    <text evidence="3">The sequence shown here is derived from an EMBL/GenBank/DDBJ whole genome shotgun (WGS) entry which is preliminary data.</text>
</comment>
<dbReference type="Pfam" id="PF00211">
    <property type="entry name" value="Guanylate_cyc"/>
    <property type="match status" value="1"/>
</dbReference>
<reference evidence="3 4" key="1">
    <citation type="submission" date="2021-02" db="EMBL/GenBank/DDBJ databases">
        <title>Leptospira ainlahdjerensis sp. nov., Leptospira ainazelensis sp. nov., Leptospira abararensis sp. nov. and Leptospira chreensis sp. nov., four new species isolated from water sources in Algeria.</title>
        <authorList>
            <person name="Amara Korba A."/>
            <person name="Kainiu M."/>
            <person name="Vincent A.T."/>
            <person name="Mariet J.-F."/>
            <person name="Veyrier F.J."/>
            <person name="Goarant C."/>
            <person name="Picardeau M."/>
        </authorList>
    </citation>
    <scope>NUCLEOTIDE SEQUENCE [LARGE SCALE GENOMIC DNA]</scope>
    <source>
        <strain evidence="3 4">201903070</strain>
    </source>
</reference>
<dbReference type="PANTHER" id="PTHR43081">
    <property type="entry name" value="ADENYLATE CYCLASE, TERMINAL-DIFFERENTIATION SPECIFIC-RELATED"/>
    <property type="match status" value="1"/>
</dbReference>
<dbReference type="SUPFAM" id="SSF55073">
    <property type="entry name" value="Nucleotide cyclase"/>
    <property type="match status" value="1"/>
</dbReference>
<keyword evidence="1" id="KW-1133">Transmembrane helix</keyword>
<dbReference type="SMART" id="SM00044">
    <property type="entry name" value="CYCc"/>
    <property type="match status" value="1"/>
</dbReference>
<feature type="transmembrane region" description="Helical" evidence="1">
    <location>
        <begin position="20"/>
        <end position="39"/>
    </location>
</feature>
<evidence type="ECO:0000256" key="1">
    <source>
        <dbReference type="SAM" id="Phobius"/>
    </source>
</evidence>
<dbReference type="InterPro" id="IPR050697">
    <property type="entry name" value="Adenylyl/Guanylyl_Cyclase_3/4"/>
</dbReference>